<dbReference type="AlphaFoldDB" id="A0A0P8WQZ4"/>
<dbReference type="SUPFAM" id="SSF54593">
    <property type="entry name" value="Glyoxalase/Bleomycin resistance protein/Dihydroxybiphenyl dioxygenase"/>
    <property type="match status" value="1"/>
</dbReference>
<evidence type="ECO:0000259" key="1">
    <source>
        <dbReference type="PROSITE" id="PS51819"/>
    </source>
</evidence>
<evidence type="ECO:0000313" key="2">
    <source>
        <dbReference type="EMBL" id="KPU44972.1"/>
    </source>
</evidence>
<dbReference type="EMBL" id="LKET01000028">
    <property type="protein sequence ID" value="KPU44972.1"/>
    <property type="molecule type" value="Genomic_DNA"/>
</dbReference>
<dbReference type="Pfam" id="PF00903">
    <property type="entry name" value="Glyoxalase"/>
    <property type="match status" value="1"/>
</dbReference>
<dbReference type="InterPro" id="IPR029068">
    <property type="entry name" value="Glyas_Bleomycin-R_OHBP_Dase"/>
</dbReference>
<dbReference type="STRING" id="36849.OXPF_14500"/>
<feature type="domain" description="VOC" evidence="1">
    <location>
        <begin position="1"/>
        <end position="125"/>
    </location>
</feature>
<protein>
    <submittedName>
        <fullName evidence="2">Glyoxalase-like domain protein</fullName>
    </submittedName>
</protein>
<accession>A0A0P8WQZ4</accession>
<dbReference type="InterPro" id="IPR037523">
    <property type="entry name" value="VOC_core"/>
</dbReference>
<dbReference type="PATRIC" id="fig|36849.3.peg.1537"/>
<dbReference type="RefSeq" id="WP_054874519.1">
    <property type="nucleotide sequence ID" value="NZ_LKET01000028.1"/>
</dbReference>
<gene>
    <name evidence="2" type="ORF">OXPF_14500</name>
</gene>
<dbReference type="Proteomes" id="UP000050326">
    <property type="component" value="Unassembled WGS sequence"/>
</dbReference>
<comment type="caution">
    <text evidence="2">The sequence shown here is derived from an EMBL/GenBank/DDBJ whole genome shotgun (WGS) entry which is preliminary data.</text>
</comment>
<dbReference type="OrthoDB" id="2156128at2"/>
<reference evidence="2 3" key="1">
    <citation type="submission" date="2015-09" db="EMBL/GenBank/DDBJ databases">
        <title>Genome sequence of Oxobacter pfennigii DSM 3222.</title>
        <authorList>
            <person name="Poehlein A."/>
            <person name="Bengelsdorf F.R."/>
            <person name="Schiel-Bengelsdorf B."/>
            <person name="Duerre P."/>
            <person name="Daniel R."/>
        </authorList>
    </citation>
    <scope>NUCLEOTIDE SEQUENCE [LARGE SCALE GENOMIC DNA]</scope>
    <source>
        <strain evidence="2 3">DSM 3222</strain>
    </source>
</reference>
<dbReference type="PROSITE" id="PS51819">
    <property type="entry name" value="VOC"/>
    <property type="match status" value="1"/>
</dbReference>
<dbReference type="Gene3D" id="3.10.180.10">
    <property type="entry name" value="2,3-Dihydroxybiphenyl 1,2-Dioxygenase, domain 1"/>
    <property type="match status" value="1"/>
</dbReference>
<keyword evidence="3" id="KW-1185">Reference proteome</keyword>
<sequence length="144" mass="16622">MTGVEIDMVVTDSIKALELYEKIFEVERVEVTAFPKGQNEAVFTIYGVRFHMLDENPEFQLIAPKPDNPQSIWFNILVPDIKETYNKAMGAGCIEVQPVTEMADYGVANAIFSDEFGYLWMLHQIHKVVSFEDRVKLWEDRKES</sequence>
<organism evidence="2 3">
    <name type="scientific">Oxobacter pfennigii</name>
    <dbReference type="NCBI Taxonomy" id="36849"/>
    <lineage>
        <taxon>Bacteria</taxon>
        <taxon>Bacillati</taxon>
        <taxon>Bacillota</taxon>
        <taxon>Clostridia</taxon>
        <taxon>Eubacteriales</taxon>
        <taxon>Clostridiaceae</taxon>
        <taxon>Oxobacter</taxon>
    </lineage>
</organism>
<dbReference type="InterPro" id="IPR004360">
    <property type="entry name" value="Glyas_Fos-R_dOase_dom"/>
</dbReference>
<name>A0A0P8WQZ4_9CLOT</name>
<evidence type="ECO:0000313" key="3">
    <source>
        <dbReference type="Proteomes" id="UP000050326"/>
    </source>
</evidence>
<proteinExistence type="predicted"/>